<keyword evidence="5" id="KW-0479">Metal-binding</keyword>
<dbReference type="InterPro" id="IPR006317">
    <property type="entry name" value="Ubiquinol_cyt_c_Rdtase_Fe-S-su"/>
</dbReference>
<dbReference type="PANTHER" id="PTHR10134">
    <property type="entry name" value="CYTOCHROME B-C1 COMPLEX SUBUNIT RIESKE, MITOCHONDRIAL"/>
    <property type="match status" value="1"/>
</dbReference>
<evidence type="ECO:0000256" key="7">
    <source>
        <dbReference type="ARBA" id="ARBA00023004"/>
    </source>
</evidence>
<protein>
    <recommendedName>
        <fullName evidence="13">Rieske domain-containing protein</fullName>
    </recommendedName>
</protein>
<comment type="cofactor">
    <cofactor evidence="11">
        <name>[2Fe-2S] cluster</name>
        <dbReference type="ChEBI" id="CHEBI:190135"/>
    </cofactor>
</comment>
<evidence type="ECO:0000256" key="11">
    <source>
        <dbReference type="ARBA" id="ARBA00034078"/>
    </source>
</evidence>
<gene>
    <name evidence="14" type="ORF">NAES01612_LOCUS11072</name>
</gene>
<dbReference type="FunFam" id="2.102.10.10:FF:000001">
    <property type="entry name" value="Cytochrome b-c1 complex subunit Rieske, mitochondrial"/>
    <property type="match status" value="1"/>
</dbReference>
<dbReference type="InterPro" id="IPR005805">
    <property type="entry name" value="Rieske_Fe-S_prot_C"/>
</dbReference>
<dbReference type="Gene3D" id="2.102.10.10">
    <property type="entry name" value="Rieske [2Fe-2S] iron-sulphur domain"/>
    <property type="match status" value="1"/>
</dbReference>
<evidence type="ECO:0000256" key="5">
    <source>
        <dbReference type="ARBA" id="ARBA00022723"/>
    </source>
</evidence>
<proteinExistence type="inferred from homology"/>
<keyword evidence="6 12" id="KW-1133">Transmembrane helix</keyword>
<comment type="similarity">
    <text evidence="2">Belongs to the Rieske iron-sulfur protein family.</text>
</comment>
<evidence type="ECO:0000256" key="2">
    <source>
        <dbReference type="ARBA" id="ARBA00010651"/>
    </source>
</evidence>
<accession>A0A7S4NR75</accession>
<dbReference type="InterPro" id="IPR014349">
    <property type="entry name" value="Rieske_Fe-S_prot"/>
</dbReference>
<dbReference type="CDD" id="cd03470">
    <property type="entry name" value="Rieske_cytochrome_bc1"/>
    <property type="match status" value="1"/>
</dbReference>
<organism evidence="14">
    <name type="scientific">Paramoeba aestuarina</name>
    <dbReference type="NCBI Taxonomy" id="180227"/>
    <lineage>
        <taxon>Eukaryota</taxon>
        <taxon>Amoebozoa</taxon>
        <taxon>Discosea</taxon>
        <taxon>Flabellinia</taxon>
        <taxon>Dactylopodida</taxon>
        <taxon>Paramoebidae</taxon>
        <taxon>Paramoeba</taxon>
    </lineage>
</organism>
<dbReference type="GO" id="GO:0016020">
    <property type="term" value="C:membrane"/>
    <property type="evidence" value="ECO:0007669"/>
    <property type="project" value="UniProtKB-SubCell"/>
</dbReference>
<dbReference type="AlphaFoldDB" id="A0A7S4NR75"/>
<feature type="domain" description="Rieske" evidence="13">
    <location>
        <begin position="229"/>
        <end position="289"/>
    </location>
</feature>
<dbReference type="Pfam" id="PF00355">
    <property type="entry name" value="Rieske"/>
    <property type="match status" value="1"/>
</dbReference>
<dbReference type="InterPro" id="IPR036922">
    <property type="entry name" value="Rieske_2Fe-2S_sf"/>
</dbReference>
<dbReference type="GO" id="GO:0008121">
    <property type="term" value="F:quinol-cytochrome-c reductase activity"/>
    <property type="evidence" value="ECO:0007669"/>
    <property type="project" value="InterPro"/>
</dbReference>
<dbReference type="SUPFAM" id="SSF50022">
    <property type="entry name" value="ISP domain"/>
    <property type="match status" value="1"/>
</dbReference>
<evidence type="ECO:0000313" key="14">
    <source>
        <dbReference type="EMBL" id="CAE2304873.1"/>
    </source>
</evidence>
<dbReference type="NCBIfam" id="TIGR01416">
    <property type="entry name" value="Rieske_proteo"/>
    <property type="match status" value="1"/>
</dbReference>
<name>A0A7S4NR75_9EUKA</name>
<sequence>MFRRNLLQFVRLGHIVQMECKLPYTDQDKPVESMRDEFNFPKPNRDMMKKYGYMAANIKEENAQIKNLDEVDEVKLNEYPEGDPKGLLFNQYDPKTLSSEYYATCDEKFFRKHILKPKEAANFEKDRVTDMLLNASLTGFSLLIMRYLLAPIWWAGLPPMTMINQANLEVELGEIGEKDYKTIVWRGKPIFVYHRTDSQVEAMENTPMCDLKHPEKDSERFPAKPSHSVVIAICTHLGCIPNPNDGIFNGYFCPCHGSHYDISGRIRAGPAPLNLEVPPYKWLDDQTLYIGT</sequence>
<keyword evidence="7" id="KW-0408">Iron</keyword>
<evidence type="ECO:0000256" key="9">
    <source>
        <dbReference type="ARBA" id="ARBA00023136"/>
    </source>
</evidence>
<evidence type="ECO:0000256" key="4">
    <source>
        <dbReference type="ARBA" id="ARBA00022714"/>
    </source>
</evidence>
<keyword evidence="3 12" id="KW-0812">Transmembrane</keyword>
<dbReference type="PROSITE" id="PS51296">
    <property type="entry name" value="RIESKE"/>
    <property type="match status" value="1"/>
</dbReference>
<dbReference type="PRINTS" id="PR00162">
    <property type="entry name" value="RIESKE"/>
</dbReference>
<evidence type="ECO:0000256" key="1">
    <source>
        <dbReference type="ARBA" id="ARBA00004167"/>
    </source>
</evidence>
<keyword evidence="10" id="KW-1015">Disulfide bond</keyword>
<evidence type="ECO:0000256" key="10">
    <source>
        <dbReference type="ARBA" id="ARBA00023157"/>
    </source>
</evidence>
<keyword evidence="4" id="KW-0001">2Fe-2S</keyword>
<keyword evidence="8" id="KW-0411">Iron-sulfur</keyword>
<feature type="transmembrane region" description="Helical" evidence="12">
    <location>
        <begin position="132"/>
        <end position="154"/>
    </location>
</feature>
<evidence type="ECO:0000259" key="13">
    <source>
        <dbReference type="PROSITE" id="PS51296"/>
    </source>
</evidence>
<evidence type="ECO:0000256" key="3">
    <source>
        <dbReference type="ARBA" id="ARBA00022692"/>
    </source>
</evidence>
<evidence type="ECO:0000256" key="12">
    <source>
        <dbReference type="SAM" id="Phobius"/>
    </source>
</evidence>
<keyword evidence="9 12" id="KW-0472">Membrane</keyword>
<dbReference type="InterPro" id="IPR017941">
    <property type="entry name" value="Rieske_2Fe-2S"/>
</dbReference>
<comment type="subcellular location">
    <subcellularLocation>
        <location evidence="1">Membrane</location>
        <topology evidence="1">Single-pass membrane protein</topology>
    </subcellularLocation>
</comment>
<dbReference type="GO" id="GO:0051537">
    <property type="term" value="F:2 iron, 2 sulfur cluster binding"/>
    <property type="evidence" value="ECO:0007669"/>
    <property type="project" value="UniProtKB-KW"/>
</dbReference>
<dbReference type="EMBL" id="HBKR01016735">
    <property type="protein sequence ID" value="CAE2304873.1"/>
    <property type="molecule type" value="Transcribed_RNA"/>
</dbReference>
<evidence type="ECO:0000256" key="6">
    <source>
        <dbReference type="ARBA" id="ARBA00022989"/>
    </source>
</evidence>
<evidence type="ECO:0000256" key="8">
    <source>
        <dbReference type="ARBA" id="ARBA00023014"/>
    </source>
</evidence>
<reference evidence="14" key="1">
    <citation type="submission" date="2021-01" db="EMBL/GenBank/DDBJ databases">
        <authorList>
            <person name="Corre E."/>
            <person name="Pelletier E."/>
            <person name="Niang G."/>
            <person name="Scheremetjew M."/>
            <person name="Finn R."/>
            <person name="Kale V."/>
            <person name="Holt S."/>
            <person name="Cochrane G."/>
            <person name="Meng A."/>
            <person name="Brown T."/>
            <person name="Cohen L."/>
        </authorList>
    </citation>
    <scope>NUCLEOTIDE SEQUENCE</scope>
    <source>
        <strain evidence="14">SoJaBio B1-5/56/2</strain>
    </source>
</reference>
<dbReference type="GO" id="GO:0046872">
    <property type="term" value="F:metal ion binding"/>
    <property type="evidence" value="ECO:0007669"/>
    <property type="project" value="UniProtKB-KW"/>
</dbReference>